<dbReference type="Proteomes" id="UP000187609">
    <property type="component" value="Unassembled WGS sequence"/>
</dbReference>
<proteinExistence type="predicted"/>
<accession>A0A1J6IU87</accession>
<dbReference type="Gramene" id="OIS98696">
    <property type="protein sequence ID" value="OIS98696"/>
    <property type="gene ID" value="A4A49_51951"/>
</dbReference>
<organism evidence="2 3">
    <name type="scientific">Nicotiana attenuata</name>
    <name type="common">Coyote tobacco</name>
    <dbReference type="NCBI Taxonomy" id="49451"/>
    <lineage>
        <taxon>Eukaryota</taxon>
        <taxon>Viridiplantae</taxon>
        <taxon>Streptophyta</taxon>
        <taxon>Embryophyta</taxon>
        <taxon>Tracheophyta</taxon>
        <taxon>Spermatophyta</taxon>
        <taxon>Magnoliopsida</taxon>
        <taxon>eudicotyledons</taxon>
        <taxon>Gunneridae</taxon>
        <taxon>Pentapetalae</taxon>
        <taxon>asterids</taxon>
        <taxon>lamiids</taxon>
        <taxon>Solanales</taxon>
        <taxon>Solanaceae</taxon>
        <taxon>Nicotianoideae</taxon>
        <taxon>Nicotianeae</taxon>
        <taxon>Nicotiana</taxon>
    </lineage>
</organism>
<reference evidence="2" key="1">
    <citation type="submission" date="2016-11" db="EMBL/GenBank/DDBJ databases">
        <title>The genome of Nicotiana attenuata.</title>
        <authorList>
            <person name="Xu S."/>
            <person name="Brockmoeller T."/>
            <person name="Gaquerel E."/>
            <person name="Navarro A."/>
            <person name="Kuhl H."/>
            <person name="Gase K."/>
            <person name="Ling Z."/>
            <person name="Zhou W."/>
            <person name="Kreitzer C."/>
            <person name="Stanke M."/>
            <person name="Tang H."/>
            <person name="Lyons E."/>
            <person name="Pandey P."/>
            <person name="Pandey S.P."/>
            <person name="Timmermann B."/>
            <person name="Baldwin I.T."/>
        </authorList>
    </citation>
    <scope>NUCLEOTIDE SEQUENCE [LARGE SCALE GENOMIC DNA]</scope>
    <source>
        <strain evidence="2">UT</strain>
    </source>
</reference>
<evidence type="ECO:0000259" key="1">
    <source>
        <dbReference type="Pfam" id="PF25597"/>
    </source>
</evidence>
<feature type="domain" description="Retroviral polymerase SH3-like" evidence="1">
    <location>
        <begin position="250"/>
        <end position="289"/>
    </location>
</feature>
<evidence type="ECO:0000313" key="3">
    <source>
        <dbReference type="Proteomes" id="UP000187609"/>
    </source>
</evidence>
<keyword evidence="3" id="KW-1185">Reference proteome</keyword>
<dbReference type="SMR" id="A0A1J6IU87"/>
<name>A0A1J6IU87_NICAT</name>
<dbReference type="AlphaFoldDB" id="A0A1J6IU87"/>
<comment type="caution">
    <text evidence="2">The sequence shown here is derived from an EMBL/GenBank/DDBJ whole genome shotgun (WGS) entry which is preliminary data.</text>
</comment>
<dbReference type="Pfam" id="PF25597">
    <property type="entry name" value="SH3_retrovirus"/>
    <property type="match status" value="1"/>
</dbReference>
<gene>
    <name evidence="2" type="ORF">A4A49_51951</name>
</gene>
<protein>
    <recommendedName>
        <fullName evidence="1">Retroviral polymerase SH3-like domain-containing protein</fullName>
    </recommendedName>
</protein>
<dbReference type="EMBL" id="MJEQ01037191">
    <property type="protein sequence ID" value="OIS98696.1"/>
    <property type="molecule type" value="Genomic_DNA"/>
</dbReference>
<evidence type="ECO:0000313" key="2">
    <source>
        <dbReference type="EMBL" id="OIS98696.1"/>
    </source>
</evidence>
<sequence length="422" mass="48746">MTIVNYYEKLTKLWEEHVNFDQIPTCTCEKCICDLGAILEKKREEETVHHCLIGLDEIMYGTVWSNLLAQDPLPTCVKMMARETDERGDVMVFVNGGETDLVVMVNQVDGRRKQQYQTGGMNGVRGRDGAYRMNATHAMGDGISTAVMGVEKAGPPGLSNEQWRLGHPFLQVTKLIPIVDFGKTSDALNKSCDIITRMLCGFFLLIDKKKVVQIVKNFFAMIDRQFRTLQQNRRLEKKYRHILIVVRALCFQGYPYGKKGWKVYNLEKKEYLVSQDVDFYETEFLFSSSTHNTRRDENKEMHVEEVRAEIEEDEIIEEEQLGHEHRQKHTSVYLLDYVTNVVHKLSSSCPPSTSHHHSGDKHVGMPLEQNHRMALAGGRALDDHERYHHLIGQLIYMCFTRPDLSNNIHILSQFMKQPKEDH</sequence>
<dbReference type="InterPro" id="IPR057670">
    <property type="entry name" value="SH3_retrovirus"/>
</dbReference>